<evidence type="ECO:0000313" key="3">
    <source>
        <dbReference type="EMBL" id="ANM64061.1"/>
    </source>
</evidence>
<dbReference type="TAIR" id="AT3G02255"/>
<keyword evidence="4" id="KW-1185">Reference proteome</keyword>
<proteinExistence type="predicted"/>
<dbReference type="OrthoDB" id="1108309at2759"/>
<dbReference type="KEGG" id="ath:AT3G02255"/>
<dbReference type="InParanoid" id="A0A1I9LNA3"/>
<evidence type="ECO:0000313" key="4">
    <source>
        <dbReference type="Proteomes" id="UP000006548"/>
    </source>
</evidence>
<evidence type="ECO:0000256" key="1">
    <source>
        <dbReference type="SAM" id="MobiDB-lite"/>
    </source>
</evidence>
<dbReference type="EMBL" id="CP002686">
    <property type="protein sequence ID" value="ANM64061.1"/>
    <property type="molecule type" value="Genomic_DNA"/>
</dbReference>
<feature type="region of interest" description="Disordered" evidence="1">
    <location>
        <begin position="32"/>
        <end position="53"/>
    </location>
</feature>
<organism evidence="3 4">
    <name type="scientific">Arabidopsis thaliana</name>
    <name type="common">Mouse-ear cress</name>
    <dbReference type="NCBI Taxonomy" id="3702"/>
    <lineage>
        <taxon>Eukaryota</taxon>
        <taxon>Viridiplantae</taxon>
        <taxon>Streptophyta</taxon>
        <taxon>Embryophyta</taxon>
        <taxon>Tracheophyta</taxon>
        <taxon>Spermatophyta</taxon>
        <taxon>Magnoliopsida</taxon>
        <taxon>eudicotyledons</taxon>
        <taxon>Gunneridae</taxon>
        <taxon>Pentapetalae</taxon>
        <taxon>rosids</taxon>
        <taxon>malvids</taxon>
        <taxon>Brassicales</taxon>
        <taxon>Brassicaceae</taxon>
        <taxon>Camelineae</taxon>
        <taxon>Arabidopsis</taxon>
    </lineage>
</organism>
<feature type="compositionally biased region" description="Basic and acidic residues" evidence="1">
    <location>
        <begin position="35"/>
        <end position="53"/>
    </location>
</feature>
<dbReference type="Araport" id="AT3G02255"/>
<name>A0A1I9LNA3_ARATH</name>
<dbReference type="Proteomes" id="UP000006548">
    <property type="component" value="Chromosome 3"/>
</dbReference>
<reference evidence="3 4" key="1">
    <citation type="journal article" date="2000" name="Nature">
        <title>Sequence and analysis of chromosome 3 of the plant Arabidopsis thaliana.</title>
        <authorList>
            <consortium name="European Union Chromosome 3 Arabidopsis Sequencing Consortium"/>
            <consortium name="Institute for Genomic Research"/>
            <consortium name="Kazusa DNA Research Institute"/>
            <person name="Salanoubat M."/>
            <person name="Lemcke K."/>
            <person name="Rieger M."/>
            <person name="Ansorge W."/>
            <person name="Unseld M."/>
            <person name="Fartmann B."/>
            <person name="Valle G."/>
            <person name="Blocker H."/>
            <person name="Perez-Alonso M."/>
            <person name="Obermaier B."/>
            <person name="Delseny M."/>
            <person name="Boutry M."/>
            <person name="Grivell L.A."/>
            <person name="Mache R."/>
            <person name="Puigdomenech P."/>
            <person name="De Simone V."/>
            <person name="Choisne N."/>
            <person name="Artiguenave F."/>
            <person name="Robert C."/>
            <person name="Brottier P."/>
            <person name="Wincker P."/>
            <person name="Cattolico L."/>
            <person name="Weissenbach J."/>
            <person name="Saurin W."/>
            <person name="Quetier F."/>
            <person name="Schafer M."/>
            <person name="Muller-Auer S."/>
            <person name="Gabel C."/>
            <person name="Fuchs M."/>
            <person name="Benes V."/>
            <person name="Wurmbach E."/>
            <person name="Drzonek H."/>
            <person name="Erfle H."/>
            <person name="Jordan N."/>
            <person name="Bangert S."/>
            <person name="Wiedelmann R."/>
            <person name="Kranz H."/>
            <person name="Voss H."/>
            <person name="Holland R."/>
            <person name="Brandt P."/>
            <person name="Nyakatura G."/>
            <person name="Vezzi A."/>
            <person name="D'Angelo M."/>
            <person name="Pallavicini A."/>
            <person name="Toppo S."/>
            <person name="Simionati B."/>
            <person name="Conrad A."/>
            <person name="Hornischer K."/>
            <person name="Kauer G."/>
            <person name="Lohnert T.H."/>
            <person name="Nordsiek G."/>
            <person name="Reichelt J."/>
            <person name="Scharfe M."/>
            <person name="Schon O."/>
            <person name="Bargues M."/>
            <person name="Terol J."/>
            <person name="Climent J."/>
            <person name="Navarro P."/>
            <person name="Collado C."/>
            <person name="Perez-Perez A."/>
            <person name="Ottenwalder B."/>
            <person name="Duchemin D."/>
            <person name="Cooke R."/>
            <person name="Laudie M."/>
            <person name="Berger-Llauro C."/>
            <person name="Purnelle B."/>
            <person name="Masuy D."/>
            <person name="de Haan M."/>
            <person name="Maarse A.C."/>
            <person name="Alcaraz J.P."/>
            <person name="Cottet A."/>
            <person name="Casacuberta E."/>
            <person name="Monfort A."/>
            <person name="Argiriou A."/>
            <person name="flores M."/>
            <person name="Liguori R."/>
            <person name="Vitale D."/>
            <person name="Mannhaupt G."/>
            <person name="Haase D."/>
            <person name="Schoof H."/>
            <person name="Rudd S."/>
            <person name="Zaccaria P."/>
            <person name="Mewes H.W."/>
            <person name="Mayer K.F."/>
            <person name="Kaul S."/>
            <person name="Town C.D."/>
            <person name="Koo H.L."/>
            <person name="Tallon L.J."/>
            <person name="Jenkins J."/>
            <person name="Rooney T."/>
            <person name="Rizzo M."/>
            <person name="Walts A."/>
            <person name="Utterback T."/>
            <person name="Fujii C.Y."/>
            <person name="Shea T.P."/>
            <person name="Creasy T.H."/>
            <person name="Haas B."/>
            <person name="Maiti R."/>
            <person name="Wu D."/>
            <person name="Peterson J."/>
            <person name="Van Aken S."/>
            <person name="Pai G."/>
            <person name="Militscher J."/>
            <person name="Sellers P."/>
            <person name="Gill J.E."/>
            <person name="Feldblyum T.V."/>
            <person name="Preuss D."/>
            <person name="Lin X."/>
            <person name="Nierman W.C."/>
            <person name="Salzberg S.L."/>
            <person name="White O."/>
            <person name="Venter J.C."/>
            <person name="Fraser C.M."/>
            <person name="Kaneko T."/>
            <person name="Nakamura Y."/>
            <person name="Sato S."/>
            <person name="Kato T."/>
            <person name="Asamizu E."/>
            <person name="Sasamoto S."/>
            <person name="Kimura T."/>
            <person name="Idesawa K."/>
            <person name="Kawashima K."/>
            <person name="Kishida Y."/>
            <person name="Kiyokawa C."/>
            <person name="Kohara M."/>
            <person name="Matsumoto M."/>
            <person name="Matsuno A."/>
            <person name="Muraki A."/>
            <person name="Nakayama S."/>
            <person name="Nakazaki N."/>
            <person name="Shinpo S."/>
            <person name="Takeuchi C."/>
            <person name="Wada T."/>
            <person name="Watanabe A."/>
            <person name="Yamada M."/>
            <person name="Yasuda M."/>
            <person name="Tabata S."/>
        </authorList>
    </citation>
    <scope>NUCLEOTIDE SEQUENCE [LARGE SCALE GENOMIC DNA]</scope>
    <source>
        <strain evidence="4">cv. Columbia</strain>
    </source>
</reference>
<accession>A0A1I9LNA3</accession>
<gene>
    <name evidence="2 3" type="ordered locus">At3g02255</name>
</gene>
<dbReference type="RefSeq" id="NP_001326112.1">
    <property type="nucleotide sequence ID" value="NM_001337387.1"/>
</dbReference>
<dbReference type="GeneID" id="28718556"/>
<sequence>MTIVEEKGGSFGECLLSLLTRFFVQIRSVITKDSGSSKRETGKKEEEDQDKNVQKIIERSI</sequence>
<dbReference type="AlphaFoldDB" id="A0A1I9LNA3"/>
<evidence type="ECO:0000313" key="2">
    <source>
        <dbReference type="Araport" id="AT3G02255"/>
    </source>
</evidence>
<protein>
    <submittedName>
        <fullName evidence="3">Uncharacterized protein</fullName>
    </submittedName>
</protein>
<reference evidence="4" key="2">
    <citation type="journal article" date="2017" name="Plant J.">
        <title>Araport11: a complete reannotation of the Arabidopsis thaliana reference genome.</title>
        <authorList>
            <person name="Cheng C.Y."/>
            <person name="Krishnakumar V."/>
            <person name="Chan A.P."/>
            <person name="Thibaud-Nissen F."/>
            <person name="Schobel S."/>
            <person name="Town C.D."/>
        </authorList>
    </citation>
    <scope>GENOME REANNOTATION</scope>
    <source>
        <strain evidence="4">cv. Columbia</strain>
    </source>
</reference>